<sequence>MARPTATVPLNDAGAVAAGALLLADGELEPPPPHAASVTAIAAQRVTRAA</sequence>
<geneLocation type="plasmid" evidence="1 2">
    <name>pII</name>
</geneLocation>
<accession>A0A5Q4Z9K8</accession>
<dbReference type="Proteomes" id="UP000325811">
    <property type="component" value="Plasmid pII"/>
</dbReference>
<evidence type="ECO:0000313" key="1">
    <source>
        <dbReference type="EMBL" id="VVD31129.1"/>
    </source>
</evidence>
<name>A0A5Q4Z9K8_9BURK</name>
<reference evidence="1 2" key="1">
    <citation type="submission" date="2019-08" db="EMBL/GenBank/DDBJ databases">
        <authorList>
            <person name="Herpell B J."/>
        </authorList>
    </citation>
    <scope>NUCLEOTIDE SEQUENCE [LARGE SCALE GENOMIC DNA]</scope>
    <source>
        <strain evidence="2">Msb3</strain>
        <plasmid evidence="1 2">pII</plasmid>
    </source>
</reference>
<dbReference type="AlphaFoldDB" id="A0A5Q4Z9K8"/>
<dbReference type="EMBL" id="LR699556">
    <property type="protein sequence ID" value="VVD31129.1"/>
    <property type="molecule type" value="Genomic_DNA"/>
</dbReference>
<evidence type="ECO:0000313" key="2">
    <source>
        <dbReference type="Proteomes" id="UP000325811"/>
    </source>
</evidence>
<gene>
    <name evidence="1" type="ORF">PDMSB3_0005</name>
</gene>
<organism evidence="1 2">
    <name type="scientific">Paraburkholderia dioscoreae</name>
    <dbReference type="NCBI Taxonomy" id="2604047"/>
    <lineage>
        <taxon>Bacteria</taxon>
        <taxon>Pseudomonadati</taxon>
        <taxon>Pseudomonadota</taxon>
        <taxon>Betaproteobacteria</taxon>
        <taxon>Burkholderiales</taxon>
        <taxon>Burkholderiaceae</taxon>
        <taxon>Paraburkholderia</taxon>
    </lineage>
</organism>
<keyword evidence="2" id="KW-1185">Reference proteome</keyword>
<protein>
    <submittedName>
        <fullName evidence="1">Uncharacterized protein</fullName>
    </submittedName>
</protein>
<dbReference type="KEGG" id="pdio:PDMSB3_0005.3"/>
<proteinExistence type="predicted"/>
<keyword evidence="1" id="KW-0614">Plasmid</keyword>